<accession>A0A1G2KVM7</accession>
<feature type="region of interest" description="Disordered" evidence="1">
    <location>
        <begin position="332"/>
        <end position="352"/>
    </location>
</feature>
<feature type="region of interest" description="Disordered" evidence="1">
    <location>
        <begin position="516"/>
        <end position="622"/>
    </location>
</feature>
<feature type="compositionally biased region" description="Basic and acidic residues" evidence="1">
    <location>
        <begin position="602"/>
        <end position="617"/>
    </location>
</feature>
<feature type="compositionally biased region" description="Basic and acidic residues" evidence="1">
    <location>
        <begin position="560"/>
        <end position="576"/>
    </location>
</feature>
<gene>
    <name evidence="3" type="ORF">A3C16_01610</name>
</gene>
<dbReference type="AlphaFoldDB" id="A0A1G2KVM7"/>
<feature type="transmembrane region" description="Helical" evidence="2">
    <location>
        <begin position="962"/>
        <end position="983"/>
    </location>
</feature>
<feature type="region of interest" description="Disordered" evidence="1">
    <location>
        <begin position="1"/>
        <end position="76"/>
    </location>
</feature>
<dbReference type="Proteomes" id="UP000177811">
    <property type="component" value="Unassembled WGS sequence"/>
</dbReference>
<keyword evidence="2" id="KW-0812">Transmembrane</keyword>
<feature type="compositionally biased region" description="Basic and acidic residues" evidence="1">
    <location>
        <begin position="10"/>
        <end position="21"/>
    </location>
</feature>
<feature type="region of interest" description="Disordered" evidence="1">
    <location>
        <begin position="172"/>
        <end position="198"/>
    </location>
</feature>
<comment type="caution">
    <text evidence="3">The sequence shown here is derived from an EMBL/GenBank/DDBJ whole genome shotgun (WGS) entry which is preliminary data.</text>
</comment>
<evidence type="ECO:0000313" key="3">
    <source>
        <dbReference type="EMBL" id="OHA03234.1"/>
    </source>
</evidence>
<proteinExistence type="predicted"/>
<organism evidence="3 4">
    <name type="scientific">Candidatus Sungbacteria bacterium RIFCSPHIGHO2_02_FULL_51_29</name>
    <dbReference type="NCBI Taxonomy" id="1802273"/>
    <lineage>
        <taxon>Bacteria</taxon>
        <taxon>Candidatus Sungiibacteriota</taxon>
    </lineage>
</organism>
<evidence type="ECO:0000313" key="4">
    <source>
        <dbReference type="Proteomes" id="UP000177811"/>
    </source>
</evidence>
<name>A0A1G2KVM7_9BACT</name>
<reference evidence="3 4" key="1">
    <citation type="journal article" date="2016" name="Nat. Commun.">
        <title>Thousands of microbial genomes shed light on interconnected biogeochemical processes in an aquifer system.</title>
        <authorList>
            <person name="Anantharaman K."/>
            <person name="Brown C.T."/>
            <person name="Hug L.A."/>
            <person name="Sharon I."/>
            <person name="Castelle C.J."/>
            <person name="Probst A.J."/>
            <person name="Thomas B.C."/>
            <person name="Singh A."/>
            <person name="Wilkins M.J."/>
            <person name="Karaoz U."/>
            <person name="Brodie E.L."/>
            <person name="Williams K.H."/>
            <person name="Hubbard S.S."/>
            <person name="Banfield J.F."/>
        </authorList>
    </citation>
    <scope>NUCLEOTIDE SEQUENCE [LARGE SCALE GENOMIC DNA]</scope>
</reference>
<keyword evidence="2" id="KW-0472">Membrane</keyword>
<keyword evidence="2" id="KW-1133">Transmembrane helix</keyword>
<protein>
    <submittedName>
        <fullName evidence="3">Uncharacterized protein</fullName>
    </submittedName>
</protein>
<sequence>MSPEIPSGAKQEDPLDSKTGEPRLPLFPDLNKAADAVVPPEAPKEKDKAAQQKGFLSGMSRRGEIVQTDDETMPWSAVGAAEGGDLLARAKGEMEAALAEKPPVPETPADIQELMKKREAAQKELDELVKSEQGKAPGTYAKEIKRALDTVNQLSGEIERAWNEKAKVAEKSATGISADGGASKELPAASQAEDYAGLSPEQLQERLNRVRRRLENTTVGIGTAPKGMEHLFEKMRVVRASWERERATLEAELKKRGIASQAPVAAAPAAPAIPPAPSVPDASVSSSDAMVHVPKEVEIITAEPVTPDDSVPRPEPVIIDVTAEEVPQPALEAHPADEPPAPEGPQTEEEKYGRRLDEVVRTLMRLQEQTTRSGEPYDYEAQIKNIEERIRQAESGPRARPEDKKFLAKVLDFLKGVFTLRFLRPRAIDPIATNPVEVDQQLRDLITSGRKLTEAHLLLEGAKYVDLPERTVWQGAGYGPQGEPLGEYVHVPNTDATSGGRLEVTEDQWNAAHKEYADAKNASHMTAAESTARYEARTAGRPADAQPAEGVPVEGAPDAGPRRPEPVVVDVPREDGTPNPDTVRPRETPAPQPAERPTSARSRVDERAQERGERDRYPVFSRENLSKLKRDAERAEAEHKRWEKVAKESGLNESDVADYKWIADQKWKTYEDALKINREHKVAHVGEGIIRERRDQPKIVFSDDALRQIREEAVKAREEYELQLRLAHEAGMNETDISPVYKKLAEMKQEMFREAMAVMHPEQAPIGRQNAAELQDAYEKNRNSSKVWGWTKERLKGLASFGLWDFYQGKKFGKARREVGRKTGQEATLVLHQLEKLDVNEAWLEAEQLKARSGPVQKASEYEKVSRLITYEKTAENEKHIKRLLDQAEGELVKKLGGFKIKGKNFWYYRSNSGEKILAKDKLDDLRDELEVKLRSYQNGEVAREWRDMRKIIMKELDPNYLMHYVYGGLEALIMIGGVVFVAPKILGLGAKAAVESGAAQAVGEVAMKDTIWNTSRILLEQAGMGAPTDGQIMEVSKAIAEANNIGVQEWGLSGSPMDTAMQQGHLLKLGQAAGIIARLVAGI</sequence>
<evidence type="ECO:0000256" key="1">
    <source>
        <dbReference type="SAM" id="MobiDB-lite"/>
    </source>
</evidence>
<evidence type="ECO:0000256" key="2">
    <source>
        <dbReference type="SAM" id="Phobius"/>
    </source>
</evidence>
<dbReference type="EMBL" id="MHQL01000018">
    <property type="protein sequence ID" value="OHA03234.1"/>
    <property type="molecule type" value="Genomic_DNA"/>
</dbReference>